<keyword evidence="2" id="KW-1185">Reference proteome</keyword>
<reference evidence="1" key="1">
    <citation type="submission" date="2021-01" db="EMBL/GenBank/DDBJ databases">
        <authorList>
            <consortium name="Genoscope - CEA"/>
            <person name="William W."/>
        </authorList>
    </citation>
    <scope>NUCLEOTIDE SEQUENCE</scope>
</reference>
<dbReference type="EMBL" id="CAJJDM010000074">
    <property type="protein sequence ID" value="CAD8084145.1"/>
    <property type="molecule type" value="Genomic_DNA"/>
</dbReference>
<dbReference type="Pfam" id="PF14536">
    <property type="entry name" value="DUF4441"/>
    <property type="match status" value="1"/>
</dbReference>
<dbReference type="AlphaFoldDB" id="A0A8S1N523"/>
<comment type="caution">
    <text evidence="1">The sequence shown here is derived from an EMBL/GenBank/DDBJ whole genome shotgun (WGS) entry which is preliminary data.</text>
</comment>
<organism evidence="1 2">
    <name type="scientific">Paramecium primaurelia</name>
    <dbReference type="NCBI Taxonomy" id="5886"/>
    <lineage>
        <taxon>Eukaryota</taxon>
        <taxon>Sar</taxon>
        <taxon>Alveolata</taxon>
        <taxon>Ciliophora</taxon>
        <taxon>Intramacronucleata</taxon>
        <taxon>Oligohymenophorea</taxon>
        <taxon>Peniculida</taxon>
        <taxon>Parameciidae</taxon>
        <taxon>Paramecium</taxon>
    </lineage>
</organism>
<dbReference type="OMA" id="CYPYLHQ"/>
<evidence type="ECO:0000313" key="1">
    <source>
        <dbReference type="EMBL" id="CAD8084145.1"/>
    </source>
</evidence>
<name>A0A8S1N523_PARPR</name>
<sequence length="377" mass="44221">MSESIKRNAKSFTPYIAKPSDIPSVEASIDPLRQFRPLIKVQTSTDPQVQQMSTDQPFQTNLFYNTPFTPLDISSRVSLDGTNEYLLNHQKIVGPLVNSSLDSKSMQKQLDVLQSQSRFFASMMPFFYNSPIQSCYPYLHQQYQNELPRQSNNSLDKQVKINKTNITQPFTVNPSSLEQPQQIQSQKHFNTGQEKWLRRVSSCESVLLKEEEVSSQKKQKEVRNEQKLAKRIRKRIPVQESLDSFRINRKKKGPKVNDTKNITKNFSKAIISYILNEKELIQKFMSNEQYDSFIALLKNKKNQMTNIKQLRDLWVDTGRNPEFNKVFRIISQYFLKSQAVPYVYNSRISNTAWHLKYRQNLLRALREPENFKFIKDI</sequence>
<accession>A0A8S1N523</accession>
<evidence type="ECO:0000313" key="2">
    <source>
        <dbReference type="Proteomes" id="UP000688137"/>
    </source>
</evidence>
<dbReference type="Proteomes" id="UP000688137">
    <property type="component" value="Unassembled WGS sequence"/>
</dbReference>
<gene>
    <name evidence="1" type="ORF">PPRIM_AZ9-3.1.T0710199</name>
</gene>
<proteinExistence type="predicted"/>
<dbReference type="InterPro" id="IPR028008">
    <property type="entry name" value="DUF4441"/>
</dbReference>
<protein>
    <submittedName>
        <fullName evidence="1">Uncharacterized protein</fullName>
    </submittedName>
</protein>